<dbReference type="InterPro" id="IPR013196">
    <property type="entry name" value="HTH_11"/>
</dbReference>
<evidence type="ECO:0000259" key="3">
    <source>
        <dbReference type="Pfam" id="PF05043"/>
    </source>
</evidence>
<accession>A0A1T4K120</accession>
<feature type="domain" description="Mga helix-turn-helix" evidence="3">
    <location>
        <begin position="92"/>
        <end position="172"/>
    </location>
</feature>
<dbReference type="OrthoDB" id="3175596at2"/>
<dbReference type="RefSeq" id="WP_078710677.1">
    <property type="nucleotide sequence ID" value="NZ_FUWY01000001.1"/>
</dbReference>
<dbReference type="PANTHER" id="PTHR30185">
    <property type="entry name" value="CRYPTIC BETA-GLUCOSIDE BGL OPERON ANTITERMINATOR"/>
    <property type="match status" value="1"/>
</dbReference>
<dbReference type="Proteomes" id="UP000243297">
    <property type="component" value="Unassembled WGS sequence"/>
</dbReference>
<evidence type="ECO:0000259" key="4">
    <source>
        <dbReference type="Pfam" id="PF08279"/>
    </source>
</evidence>
<feature type="domain" description="Helix-turn-helix type 11" evidence="4">
    <location>
        <begin position="7"/>
        <end position="64"/>
    </location>
</feature>
<dbReference type="InterPro" id="IPR007737">
    <property type="entry name" value="Mga_HTH"/>
</dbReference>
<dbReference type="Pfam" id="PF08279">
    <property type="entry name" value="HTH_11"/>
    <property type="match status" value="1"/>
</dbReference>
<dbReference type="PANTHER" id="PTHR30185:SF18">
    <property type="entry name" value="TRANSCRIPTIONAL REGULATOR MTLR"/>
    <property type="match status" value="1"/>
</dbReference>
<evidence type="ECO:0000313" key="6">
    <source>
        <dbReference type="Proteomes" id="UP000243297"/>
    </source>
</evidence>
<evidence type="ECO:0000313" key="5">
    <source>
        <dbReference type="EMBL" id="SJZ35985.1"/>
    </source>
</evidence>
<dbReference type="EMBL" id="FUWY01000001">
    <property type="protein sequence ID" value="SJZ35985.1"/>
    <property type="molecule type" value="Genomic_DNA"/>
</dbReference>
<organism evidence="5 6">
    <name type="scientific">Anaerorhabdus furcosa</name>
    <dbReference type="NCBI Taxonomy" id="118967"/>
    <lineage>
        <taxon>Bacteria</taxon>
        <taxon>Bacillati</taxon>
        <taxon>Bacillota</taxon>
        <taxon>Erysipelotrichia</taxon>
        <taxon>Erysipelotrichales</taxon>
        <taxon>Erysipelotrichaceae</taxon>
        <taxon>Anaerorhabdus</taxon>
    </lineage>
</organism>
<dbReference type="Gene3D" id="1.10.10.10">
    <property type="entry name" value="Winged helix-like DNA-binding domain superfamily/Winged helix DNA-binding domain"/>
    <property type="match status" value="1"/>
</dbReference>
<proteinExistence type="predicted"/>
<dbReference type="AlphaFoldDB" id="A0A1T4K120"/>
<dbReference type="STRING" id="118967.SAMN02745191_0217"/>
<name>A0A1T4K120_9FIRM</name>
<sequence length="664" mass="79518">MANEKKRILLLFHILSSQAGYVRSYELAEKACVTERTIKNDIRELRDFCKASGATLHSRKGKGYYLEIVDRNCYKQVKDQMNIHFMYKNETLTVQKNRTNDILRRIICEANYLTIDDIADELYLTKSSIKEEMQEVNEILKSFNMSFRKKNESGYLIKGSEFDRRMLMLSLFEVYYHEAIPFYKSSDFTQFFYRDDQERYDIRHIFLEVMREERCFITDEQRLSRYLCLMSSRFNSQCKVTFKEEQIKWIQTFKQYRVAKKVVHRLRERFHDFDVDDNEITALSLVFLFFDNIAEGINLNKDYKLIYEEVNEFIQDYVELIKNEYQVDLSLVKNYERILFSVSAPLIIQKEFKSASYLIFNYHTFDRQIKNSLFSTNFAMDYGDLFYKKYKQRISLITILSIANAIRIILSRINFSFKPLKAMVTTQSGFEASYHLRDVIKGRFNTYFEKLDVYEFYDMRRIKKTEYDYVILSLPYFTYKYEWPCLVIDDVPTQQQLNDIYNQIVLKGVQLESIVKKMELPNINIYHDFDFDNYESFIKLISFKIANSSTSINHIEKELKQTSEICCYRKICIVFVKRKYTMNQIVDLYHLKQTKLWRDKEINDVLVLSVDFKFDLEIVRFINDLLYQISNNTELTGLIIDQSNSNTLIEIVRDSLKALPISLK</sequence>
<evidence type="ECO:0000256" key="1">
    <source>
        <dbReference type="ARBA" id="ARBA00023015"/>
    </source>
</evidence>
<keyword evidence="2" id="KW-0804">Transcription</keyword>
<dbReference type="InterPro" id="IPR050661">
    <property type="entry name" value="BglG_antiterminators"/>
</dbReference>
<keyword evidence="6" id="KW-1185">Reference proteome</keyword>
<evidence type="ECO:0000256" key="2">
    <source>
        <dbReference type="ARBA" id="ARBA00023163"/>
    </source>
</evidence>
<gene>
    <name evidence="5" type="ORF">SAMN02745191_0217</name>
</gene>
<protein>
    <submittedName>
        <fullName evidence="5">HTH domain-containing protein</fullName>
    </submittedName>
</protein>
<dbReference type="InterPro" id="IPR036388">
    <property type="entry name" value="WH-like_DNA-bd_sf"/>
</dbReference>
<reference evidence="6" key="1">
    <citation type="submission" date="2017-02" db="EMBL/GenBank/DDBJ databases">
        <authorList>
            <person name="Varghese N."/>
            <person name="Submissions S."/>
        </authorList>
    </citation>
    <scope>NUCLEOTIDE SEQUENCE [LARGE SCALE GENOMIC DNA]</scope>
    <source>
        <strain evidence="6">ATCC 25662</strain>
    </source>
</reference>
<keyword evidence="1" id="KW-0805">Transcription regulation</keyword>
<dbReference type="Pfam" id="PF05043">
    <property type="entry name" value="Mga"/>
    <property type="match status" value="1"/>
</dbReference>